<dbReference type="RefSeq" id="WP_265895792.1">
    <property type="nucleotide sequence ID" value="NZ_JAPIVE010000001.1"/>
</dbReference>
<dbReference type="Proteomes" id="UP001165678">
    <property type="component" value="Unassembled WGS sequence"/>
</dbReference>
<dbReference type="InterPro" id="IPR036381">
    <property type="entry name" value="Tus_dom1"/>
</dbReference>
<dbReference type="GO" id="GO:0005737">
    <property type="term" value="C:cytoplasm"/>
    <property type="evidence" value="ECO:0007669"/>
    <property type="project" value="InterPro"/>
</dbReference>
<keyword evidence="3" id="KW-1185">Reference proteome</keyword>
<organism evidence="2 3">
    <name type="scientific">Larsenimonas rhizosphaerae</name>
    <dbReference type="NCBI Taxonomy" id="2944682"/>
    <lineage>
        <taxon>Bacteria</taxon>
        <taxon>Pseudomonadati</taxon>
        <taxon>Pseudomonadota</taxon>
        <taxon>Gammaproteobacteria</taxon>
        <taxon>Oceanospirillales</taxon>
        <taxon>Halomonadaceae</taxon>
        <taxon>Larsenimonas</taxon>
    </lineage>
</organism>
<dbReference type="GO" id="GO:0003677">
    <property type="term" value="F:DNA binding"/>
    <property type="evidence" value="ECO:0007669"/>
    <property type="project" value="InterPro"/>
</dbReference>
<evidence type="ECO:0000256" key="1">
    <source>
        <dbReference type="SAM" id="MobiDB-lite"/>
    </source>
</evidence>
<dbReference type="EMBL" id="JAPIVE010000001">
    <property type="protein sequence ID" value="MCX2523689.1"/>
    <property type="molecule type" value="Genomic_DNA"/>
</dbReference>
<proteinExistence type="predicted"/>
<dbReference type="AlphaFoldDB" id="A0AA41ZEA5"/>
<evidence type="ECO:0000313" key="2">
    <source>
        <dbReference type="EMBL" id="MCX2523689.1"/>
    </source>
</evidence>
<protein>
    <submittedName>
        <fullName evidence="2">DNA replication terminus site-binding protein</fullName>
    </submittedName>
</protein>
<gene>
    <name evidence="2" type="ORF">OQ287_05510</name>
</gene>
<sequence>MSTKPLSSYQLTAEIEQAFDGVVEATARFCDAVDTRKPRQWTLCDTSAPAQWLRQALEDMWYEDGQDGRATRNYIGVVLADDTTLELAMTLNERKDHFGTLVGQLRKQSASAVAELKVHLPRRHPAVEAPLEQRGLARLHLKQTWRRLPIAEAPLARLHLSWYTSGRSIKRLTVEQAQEKLAAFNNEAAHIRIQWQKLAALPSDEILAQVQHQAPVMRGNLFFKEPLADGHTRRALNMALPLIIPADHTDRLPLINTPPATPPTHRTRARREDTRIEDDPYIPSLRLYRYRSQ</sequence>
<accession>A0AA41ZEA5</accession>
<dbReference type="Gene3D" id="3.50.14.10">
    <property type="entry name" value="Replication terminator Tus, domain 1 superfamily/Replication terminator Tus"/>
    <property type="match status" value="1"/>
</dbReference>
<reference evidence="2" key="1">
    <citation type="submission" date="2022-11" db="EMBL/GenBank/DDBJ databases">
        <title>Larsenimonas rhizosphaerae sp. nov., isolated from a tidal mudflat.</title>
        <authorList>
            <person name="Lee S.D."/>
            <person name="Kim I.S."/>
        </authorList>
    </citation>
    <scope>NUCLEOTIDE SEQUENCE</scope>
    <source>
        <strain evidence="2">GH2-1</strain>
    </source>
</reference>
<dbReference type="GO" id="GO:0006274">
    <property type="term" value="P:DNA replication termination"/>
    <property type="evidence" value="ECO:0007669"/>
    <property type="project" value="InterPro"/>
</dbReference>
<name>A0AA41ZEA5_9GAMM</name>
<feature type="region of interest" description="Disordered" evidence="1">
    <location>
        <begin position="254"/>
        <end position="276"/>
    </location>
</feature>
<comment type="caution">
    <text evidence="2">The sequence shown here is derived from an EMBL/GenBank/DDBJ whole genome shotgun (WGS) entry which is preliminary data.</text>
</comment>
<evidence type="ECO:0000313" key="3">
    <source>
        <dbReference type="Proteomes" id="UP001165678"/>
    </source>
</evidence>